<sequence length="892" mass="101684">MREGELKDVSFGEVSVRNAEEEEARVVQQWENDCADDLQSKRRKRVDLFEDELVQLQKDLEDLKRKDPNNKKEIAAKRRKVVDARIRAEDAQAALAAADAILQEQSEETERDRLLRTGQITPFSAVQVEEKEDEVHLSKAAPATLVQTNDEEGNDEGDREIEDETLEGGLRIPGAIYQNLFPYQRTGLKWMWELHQQECGGILGDEMGLGKTVQIIAFLACLDYSEKLDGNVLIVVPATLLQQWKREFFNWWPSVDVRILHQSDMTGGLTSGELVRKQVRALRRSKGALVTTYELVRRNRDPFIVADWAYVILDEGHRIRNPDADVTLTIKRLETPHRIIMSGSPIQNRLRELWSLFDFIFPGKLGTLPVFEREFSVPIAIGGYATASAAQIHTAYHCAIILKDLITPYVLRRMKKDVAIQLPEKHEQILFCRMTEYQKEKYLDYLSGRDVRSVLTGNLNMLVAASNLRKICNHPDIFEPPEEGEEYGSLQRSGKLTVLSNVLEGWHSSKNRVLLFTQTTTLLDLIQSFILKRNYAYLRMDGSTPVSKRMALIDRFNTDEEVFIFLLTTKVGGFGINLTGADRVVLYEPDWNPSNDLQARERSWRIGQKREVIIYRLVTRGTIEEKIYHRQIYKQFLSNKVLNDPKQRRFFKAKDMNDLFTYHEEYEGGTETGDIFAGVDVEEVKQRGDDVKPEPTYEAEIVEDDDEPERQKKGDASILQNLFESEGLHSTINHDHILQAGETSVDMQVIEHEATRIAREAARALRESRRERLQQSVAVPTWTGRSGDAGRPTFGRRVGSGGGRASKILDKIKERNTGAPRQQMDANVELIGKIRDFLTSKGGSAATIDLVNHFKDTVPGKQMVTFKELLKRVARISKSGPTGSSKWTLIEE</sequence>
<evidence type="ECO:0000313" key="15">
    <source>
        <dbReference type="EMBL" id="KAJ8905734.1"/>
    </source>
</evidence>
<dbReference type="GO" id="GO:0005634">
    <property type="term" value="C:nucleus"/>
    <property type="evidence" value="ECO:0007669"/>
    <property type="project" value="TreeGrafter"/>
</dbReference>
<evidence type="ECO:0000256" key="9">
    <source>
        <dbReference type="ARBA" id="ARBA00023204"/>
    </source>
</evidence>
<dbReference type="Pfam" id="PF00271">
    <property type="entry name" value="Helicase_C"/>
    <property type="match status" value="1"/>
</dbReference>
<name>A0AAV8UT67_9RHOD</name>
<keyword evidence="10" id="KW-0539">Nucleus</keyword>
<dbReference type="FunFam" id="3.40.50.10810:FF:000094">
    <property type="entry name" value="DNA excision repair protein ERCC-6"/>
    <property type="match status" value="1"/>
</dbReference>
<comment type="similarity">
    <text evidence="2">Belongs to the SNF2/RAD54 helicase family.</text>
</comment>
<evidence type="ECO:0000256" key="12">
    <source>
        <dbReference type="SAM" id="MobiDB-lite"/>
    </source>
</evidence>
<protein>
    <recommendedName>
        <fullName evidence="17">DNA excision repair protein ERCC-6</fullName>
    </recommendedName>
</protein>
<evidence type="ECO:0000256" key="3">
    <source>
        <dbReference type="ARBA" id="ARBA00022741"/>
    </source>
</evidence>
<dbReference type="GO" id="GO:0008094">
    <property type="term" value="F:ATP-dependent activity, acting on DNA"/>
    <property type="evidence" value="ECO:0007669"/>
    <property type="project" value="TreeGrafter"/>
</dbReference>
<keyword evidence="5" id="KW-0378">Hydrolase</keyword>
<evidence type="ECO:0000256" key="7">
    <source>
        <dbReference type="ARBA" id="ARBA00022840"/>
    </source>
</evidence>
<evidence type="ECO:0000256" key="4">
    <source>
        <dbReference type="ARBA" id="ARBA00022763"/>
    </source>
</evidence>
<evidence type="ECO:0008006" key="17">
    <source>
        <dbReference type="Google" id="ProtNLM"/>
    </source>
</evidence>
<dbReference type="GO" id="GO:0006283">
    <property type="term" value="P:transcription-coupled nucleotide-excision repair"/>
    <property type="evidence" value="ECO:0007669"/>
    <property type="project" value="TreeGrafter"/>
</dbReference>
<organism evidence="15 16">
    <name type="scientific">Rhodosorus marinus</name>
    <dbReference type="NCBI Taxonomy" id="101924"/>
    <lineage>
        <taxon>Eukaryota</taxon>
        <taxon>Rhodophyta</taxon>
        <taxon>Stylonematophyceae</taxon>
        <taxon>Stylonematales</taxon>
        <taxon>Stylonemataceae</taxon>
        <taxon>Rhodosorus</taxon>
    </lineage>
</organism>
<keyword evidence="9" id="KW-0234">DNA repair</keyword>
<proteinExistence type="inferred from homology"/>
<comment type="caution">
    <text evidence="15">The sequence shown here is derived from an EMBL/GenBank/DDBJ whole genome shotgun (WGS) entry which is preliminary data.</text>
</comment>
<evidence type="ECO:0000256" key="11">
    <source>
        <dbReference type="SAM" id="Coils"/>
    </source>
</evidence>
<dbReference type="InterPro" id="IPR001650">
    <property type="entry name" value="Helicase_C-like"/>
</dbReference>
<keyword evidence="11" id="KW-0175">Coiled coil</keyword>
<dbReference type="EMBL" id="JAMWBK010000004">
    <property type="protein sequence ID" value="KAJ8905734.1"/>
    <property type="molecule type" value="Genomic_DNA"/>
</dbReference>
<dbReference type="SUPFAM" id="SSF52540">
    <property type="entry name" value="P-loop containing nucleoside triphosphate hydrolases"/>
    <property type="match status" value="2"/>
</dbReference>
<gene>
    <name evidence="15" type="ORF">NDN08_002239</name>
</gene>
<evidence type="ECO:0000256" key="6">
    <source>
        <dbReference type="ARBA" id="ARBA00022806"/>
    </source>
</evidence>
<dbReference type="PANTHER" id="PTHR45629">
    <property type="entry name" value="SNF2/RAD54 FAMILY MEMBER"/>
    <property type="match status" value="1"/>
</dbReference>
<dbReference type="InterPro" id="IPR027417">
    <property type="entry name" value="P-loop_NTPase"/>
</dbReference>
<dbReference type="Pfam" id="PF00176">
    <property type="entry name" value="SNF2-rel_dom"/>
    <property type="match status" value="1"/>
</dbReference>
<feature type="region of interest" description="Disordered" evidence="12">
    <location>
        <begin position="782"/>
        <end position="802"/>
    </location>
</feature>
<dbReference type="InterPro" id="IPR014001">
    <property type="entry name" value="Helicase_ATP-bd"/>
</dbReference>
<dbReference type="InterPro" id="IPR000330">
    <property type="entry name" value="SNF2_N"/>
</dbReference>
<feature type="coiled-coil region" evidence="11">
    <location>
        <begin position="46"/>
        <end position="108"/>
    </location>
</feature>
<keyword evidence="7" id="KW-0067">ATP-binding</keyword>
<evidence type="ECO:0000313" key="16">
    <source>
        <dbReference type="Proteomes" id="UP001157974"/>
    </source>
</evidence>
<dbReference type="Gene3D" id="3.40.50.300">
    <property type="entry name" value="P-loop containing nucleotide triphosphate hydrolases"/>
    <property type="match status" value="1"/>
</dbReference>
<dbReference type="InterPro" id="IPR038718">
    <property type="entry name" value="SNF2-like_sf"/>
</dbReference>
<dbReference type="InterPro" id="IPR050496">
    <property type="entry name" value="SNF2_RAD54_helicase_repair"/>
</dbReference>
<keyword evidence="3" id="KW-0547">Nucleotide-binding</keyword>
<dbReference type="Pfam" id="PF25875">
    <property type="entry name" value="WHD_Rad26_CSB"/>
    <property type="match status" value="1"/>
</dbReference>
<evidence type="ECO:0000256" key="8">
    <source>
        <dbReference type="ARBA" id="ARBA00023125"/>
    </source>
</evidence>
<feature type="compositionally biased region" description="Acidic residues" evidence="12">
    <location>
        <begin position="149"/>
        <end position="159"/>
    </location>
</feature>
<dbReference type="PANTHER" id="PTHR45629:SF7">
    <property type="entry name" value="DNA EXCISION REPAIR PROTEIN ERCC-6-RELATED"/>
    <property type="match status" value="1"/>
</dbReference>
<dbReference type="CDD" id="cd18000">
    <property type="entry name" value="DEXHc_ERCC6"/>
    <property type="match status" value="1"/>
</dbReference>
<evidence type="ECO:0000256" key="5">
    <source>
        <dbReference type="ARBA" id="ARBA00022801"/>
    </source>
</evidence>
<dbReference type="InterPro" id="IPR049730">
    <property type="entry name" value="SNF2/RAD54-like_C"/>
</dbReference>
<feature type="domain" description="Helicase ATP-binding" evidence="13">
    <location>
        <begin position="192"/>
        <end position="363"/>
    </location>
</feature>
<evidence type="ECO:0000256" key="1">
    <source>
        <dbReference type="ARBA" id="ARBA00004123"/>
    </source>
</evidence>
<dbReference type="Gene3D" id="3.40.50.10810">
    <property type="entry name" value="Tandem AAA-ATPase domain"/>
    <property type="match status" value="1"/>
</dbReference>
<accession>A0AAV8UT67</accession>
<keyword evidence="4" id="KW-0227">DNA damage</keyword>
<evidence type="ECO:0000256" key="2">
    <source>
        <dbReference type="ARBA" id="ARBA00007025"/>
    </source>
</evidence>
<dbReference type="PROSITE" id="PS51194">
    <property type="entry name" value="HELICASE_CTER"/>
    <property type="match status" value="1"/>
</dbReference>
<dbReference type="CDD" id="cd22254">
    <property type="entry name" value="CSB_WHD"/>
    <property type="match status" value="1"/>
</dbReference>
<dbReference type="SMART" id="SM00487">
    <property type="entry name" value="DEXDc"/>
    <property type="match status" value="1"/>
</dbReference>
<dbReference type="SMART" id="SM00490">
    <property type="entry name" value="HELICc"/>
    <property type="match status" value="1"/>
</dbReference>
<dbReference type="AlphaFoldDB" id="A0AAV8UT67"/>
<dbReference type="GO" id="GO:0016787">
    <property type="term" value="F:hydrolase activity"/>
    <property type="evidence" value="ECO:0007669"/>
    <property type="project" value="UniProtKB-KW"/>
</dbReference>
<keyword evidence="6" id="KW-0347">Helicase</keyword>
<feature type="domain" description="Helicase C-terminal" evidence="14">
    <location>
        <begin position="498"/>
        <end position="657"/>
    </location>
</feature>
<dbReference type="Proteomes" id="UP001157974">
    <property type="component" value="Unassembled WGS sequence"/>
</dbReference>
<dbReference type="InterPro" id="IPR058951">
    <property type="entry name" value="WHD_Rad26_CSB-like"/>
</dbReference>
<keyword evidence="8" id="KW-0238">DNA-binding</keyword>
<evidence type="ECO:0000259" key="13">
    <source>
        <dbReference type="PROSITE" id="PS51192"/>
    </source>
</evidence>
<dbReference type="CDD" id="cd18793">
    <property type="entry name" value="SF2_C_SNF"/>
    <property type="match status" value="1"/>
</dbReference>
<evidence type="ECO:0000259" key="14">
    <source>
        <dbReference type="PROSITE" id="PS51194"/>
    </source>
</evidence>
<comment type="subcellular location">
    <subcellularLocation>
        <location evidence="1">Nucleus</location>
    </subcellularLocation>
</comment>
<dbReference type="GO" id="GO:0005524">
    <property type="term" value="F:ATP binding"/>
    <property type="evidence" value="ECO:0007669"/>
    <property type="project" value="InterPro"/>
</dbReference>
<dbReference type="PROSITE" id="PS51192">
    <property type="entry name" value="HELICASE_ATP_BIND_1"/>
    <property type="match status" value="1"/>
</dbReference>
<reference evidence="15 16" key="1">
    <citation type="journal article" date="2023" name="Nat. Commun.">
        <title>Origin of minicircular mitochondrial genomes in red algae.</title>
        <authorList>
            <person name="Lee Y."/>
            <person name="Cho C.H."/>
            <person name="Lee Y.M."/>
            <person name="Park S.I."/>
            <person name="Yang J.H."/>
            <person name="West J.A."/>
            <person name="Bhattacharya D."/>
            <person name="Yoon H.S."/>
        </authorList>
    </citation>
    <scope>NUCLEOTIDE SEQUENCE [LARGE SCALE GENOMIC DNA]</scope>
    <source>
        <strain evidence="15 16">CCMP1338</strain>
        <tissue evidence="15">Whole cell</tissue>
    </source>
</reference>
<evidence type="ECO:0000256" key="10">
    <source>
        <dbReference type="ARBA" id="ARBA00023242"/>
    </source>
</evidence>
<feature type="region of interest" description="Disordered" evidence="12">
    <location>
        <begin position="138"/>
        <end position="159"/>
    </location>
</feature>
<keyword evidence="16" id="KW-1185">Reference proteome</keyword>